<gene>
    <name evidence="3" type="ORF">MNOR_LOCUS39166</name>
</gene>
<comment type="caution">
    <text evidence="3">The sequence shown here is derived from an EMBL/GenBank/DDBJ whole genome shotgun (WGS) entry which is preliminary data.</text>
</comment>
<reference evidence="3 4" key="1">
    <citation type="submission" date="2024-05" db="EMBL/GenBank/DDBJ databases">
        <authorList>
            <person name="Wallberg A."/>
        </authorList>
    </citation>
    <scope>NUCLEOTIDE SEQUENCE [LARGE SCALE GENOMIC DNA]</scope>
</reference>
<feature type="domain" description="Peptidase M12B" evidence="2">
    <location>
        <begin position="248"/>
        <end position="371"/>
    </location>
</feature>
<evidence type="ECO:0000313" key="3">
    <source>
        <dbReference type="EMBL" id="CAL4222357.1"/>
    </source>
</evidence>
<dbReference type="SUPFAM" id="SSF55486">
    <property type="entry name" value="Metalloproteases ('zincins'), catalytic domain"/>
    <property type="match status" value="1"/>
</dbReference>
<dbReference type="PROSITE" id="PS50215">
    <property type="entry name" value="ADAM_MEPRO"/>
    <property type="match status" value="1"/>
</dbReference>
<dbReference type="GO" id="GO:0009897">
    <property type="term" value="C:external side of plasma membrane"/>
    <property type="evidence" value="ECO:0007669"/>
    <property type="project" value="TreeGrafter"/>
</dbReference>
<dbReference type="AlphaFoldDB" id="A0AAV2SQ77"/>
<dbReference type="InterPro" id="IPR024079">
    <property type="entry name" value="MetalloPept_cat_dom_sf"/>
</dbReference>
<dbReference type="PANTHER" id="PTHR11905">
    <property type="entry name" value="ADAM A DISINTEGRIN AND METALLOPROTEASE DOMAIN"/>
    <property type="match status" value="1"/>
</dbReference>
<dbReference type="Proteomes" id="UP001497623">
    <property type="component" value="Unassembled WGS sequence"/>
</dbReference>
<dbReference type="InterPro" id="IPR001590">
    <property type="entry name" value="Peptidase_M12B"/>
</dbReference>
<sequence length="371" mass="43181">MLLLGFCWTLLNKLHHYVALRASIEKKKMMTFSEQKGIFAVHIFVEYNLNINQANSSLSADTRVTNKFRLVGHFCKSLSGVSQLVCVDRNKIIAMALDPDILNSMPLHYAVHRKEKHCYRLVANKSIRVTILVYTAINRPYFQTVGCGLWNTQTERQSETSSYRGRHLGFSKIPHCDAHKRLCQHKYFIWNMKSLKKEKEITLGWTDCSKRSNSPFFDDKFTCLKDVPEKVLQWSRQEDKLLHNPHMRFVEVYVVYDESYYSQFKRNGKQLYSDIMAENFIIQIFNIVNAVFQQMEIMVVLTGIERTDEVTGSRKILTYIDNLTKYKMTHRKKNQDHFVLFTNKRFNSGSSFGYHAGGMCKPTTSATVVSS</sequence>
<dbReference type="GO" id="GO:1990913">
    <property type="term" value="C:sperm head plasma membrane"/>
    <property type="evidence" value="ECO:0007669"/>
    <property type="project" value="TreeGrafter"/>
</dbReference>
<dbReference type="Pfam" id="PF01421">
    <property type="entry name" value="Reprolysin"/>
    <property type="match status" value="1"/>
</dbReference>
<dbReference type="Gene3D" id="3.40.390.10">
    <property type="entry name" value="Collagenase (Catalytic Domain)"/>
    <property type="match status" value="1"/>
</dbReference>
<dbReference type="GO" id="GO:0004222">
    <property type="term" value="F:metalloendopeptidase activity"/>
    <property type="evidence" value="ECO:0007669"/>
    <property type="project" value="InterPro"/>
</dbReference>
<dbReference type="GO" id="GO:0006508">
    <property type="term" value="P:proteolysis"/>
    <property type="evidence" value="ECO:0007669"/>
    <property type="project" value="InterPro"/>
</dbReference>
<organism evidence="3 4">
    <name type="scientific">Meganyctiphanes norvegica</name>
    <name type="common">Northern krill</name>
    <name type="synonym">Thysanopoda norvegica</name>
    <dbReference type="NCBI Taxonomy" id="48144"/>
    <lineage>
        <taxon>Eukaryota</taxon>
        <taxon>Metazoa</taxon>
        <taxon>Ecdysozoa</taxon>
        <taxon>Arthropoda</taxon>
        <taxon>Crustacea</taxon>
        <taxon>Multicrustacea</taxon>
        <taxon>Malacostraca</taxon>
        <taxon>Eumalacostraca</taxon>
        <taxon>Eucarida</taxon>
        <taxon>Euphausiacea</taxon>
        <taxon>Euphausiidae</taxon>
        <taxon>Meganyctiphanes</taxon>
    </lineage>
</organism>
<accession>A0AAV2SQ77</accession>
<protein>
    <recommendedName>
        <fullName evidence="2">Peptidase M12B domain-containing protein</fullName>
    </recommendedName>
</protein>
<evidence type="ECO:0000256" key="1">
    <source>
        <dbReference type="PROSITE-ProRule" id="PRU00276"/>
    </source>
</evidence>
<feature type="non-terminal residue" evidence="3">
    <location>
        <position position="371"/>
    </location>
</feature>
<dbReference type="PANTHER" id="PTHR11905:SF232">
    <property type="entry name" value="DISINTEGRIN AND METALLOPROTEINASE DOMAIN-CONTAINING PROTEIN 20"/>
    <property type="match status" value="1"/>
</dbReference>
<proteinExistence type="predicted"/>
<dbReference type="EMBL" id="CAXKWB010097998">
    <property type="protein sequence ID" value="CAL4222357.1"/>
    <property type="molecule type" value="Genomic_DNA"/>
</dbReference>
<evidence type="ECO:0000313" key="4">
    <source>
        <dbReference type="Proteomes" id="UP001497623"/>
    </source>
</evidence>
<keyword evidence="4" id="KW-1185">Reference proteome</keyword>
<dbReference type="GO" id="GO:0008584">
    <property type="term" value="P:male gonad development"/>
    <property type="evidence" value="ECO:0007669"/>
    <property type="project" value="TreeGrafter"/>
</dbReference>
<name>A0AAV2SQ77_MEGNR</name>
<evidence type="ECO:0000259" key="2">
    <source>
        <dbReference type="PROSITE" id="PS50215"/>
    </source>
</evidence>
<comment type="caution">
    <text evidence="1">Lacks conserved residue(s) required for the propagation of feature annotation.</text>
</comment>